<organism evidence="1 2">
    <name type="scientific">Paractinoplanes globisporus</name>
    <dbReference type="NCBI Taxonomy" id="113565"/>
    <lineage>
        <taxon>Bacteria</taxon>
        <taxon>Bacillati</taxon>
        <taxon>Actinomycetota</taxon>
        <taxon>Actinomycetes</taxon>
        <taxon>Micromonosporales</taxon>
        <taxon>Micromonosporaceae</taxon>
        <taxon>Paractinoplanes</taxon>
    </lineage>
</organism>
<keyword evidence="2" id="KW-1185">Reference proteome</keyword>
<evidence type="ECO:0000313" key="1">
    <source>
        <dbReference type="EMBL" id="MFF5291467.1"/>
    </source>
</evidence>
<dbReference type="RefSeq" id="WP_020516485.1">
    <property type="nucleotide sequence ID" value="NZ_JBIAZU010000003.1"/>
</dbReference>
<dbReference type="Proteomes" id="UP001602245">
    <property type="component" value="Unassembled WGS sequence"/>
</dbReference>
<sequence length="189" mass="20312">MTETPPVRALFFDEPAEAVDALTRAVRDGAAADEIRGGLVRMPAAGKNAVLAEVGRVADGILDMNVFDIFEQSWTRFTALRDAAVMSLANPGGEELAEMATHTASFDYRPSVEVQLADLPVASVGLRAKLDFTVRGLIGVVVDGHLVAVRAGTWEFEGTLLLAGQKVAQRQGKVEIGSEIRFRRPIPLL</sequence>
<gene>
    <name evidence="1" type="ORF">ACFY35_18655</name>
</gene>
<reference evidence="1 2" key="1">
    <citation type="submission" date="2024-10" db="EMBL/GenBank/DDBJ databases">
        <title>The Natural Products Discovery Center: Release of the First 8490 Sequenced Strains for Exploring Actinobacteria Biosynthetic Diversity.</title>
        <authorList>
            <person name="Kalkreuter E."/>
            <person name="Kautsar S.A."/>
            <person name="Yang D."/>
            <person name="Bader C.D."/>
            <person name="Teijaro C.N."/>
            <person name="Fluegel L."/>
            <person name="Davis C.M."/>
            <person name="Simpson J.R."/>
            <person name="Lauterbach L."/>
            <person name="Steele A.D."/>
            <person name="Gui C."/>
            <person name="Meng S."/>
            <person name="Li G."/>
            <person name="Viehrig K."/>
            <person name="Ye F."/>
            <person name="Su P."/>
            <person name="Kiefer A.F."/>
            <person name="Nichols A."/>
            <person name="Cepeda A.J."/>
            <person name="Yan W."/>
            <person name="Fan B."/>
            <person name="Jiang Y."/>
            <person name="Adhikari A."/>
            <person name="Zheng C.-J."/>
            <person name="Schuster L."/>
            <person name="Cowan T.M."/>
            <person name="Smanski M.J."/>
            <person name="Chevrette M.G."/>
            <person name="De Carvalho L.P.S."/>
            <person name="Shen B."/>
        </authorList>
    </citation>
    <scope>NUCLEOTIDE SEQUENCE [LARGE SCALE GENOMIC DNA]</scope>
    <source>
        <strain evidence="1 2">NPDC000087</strain>
    </source>
</reference>
<accession>A0ABW6WH94</accession>
<protein>
    <submittedName>
        <fullName evidence="1">Uncharacterized protein</fullName>
    </submittedName>
</protein>
<proteinExistence type="predicted"/>
<evidence type="ECO:0000313" key="2">
    <source>
        <dbReference type="Proteomes" id="UP001602245"/>
    </source>
</evidence>
<dbReference type="EMBL" id="JBIAZU010000003">
    <property type="protein sequence ID" value="MFF5291467.1"/>
    <property type="molecule type" value="Genomic_DNA"/>
</dbReference>
<comment type="caution">
    <text evidence="1">The sequence shown here is derived from an EMBL/GenBank/DDBJ whole genome shotgun (WGS) entry which is preliminary data.</text>
</comment>
<name>A0ABW6WH94_9ACTN</name>